<dbReference type="GeneID" id="93764145"/>
<name>A0ABW9ILD5_STRGJ</name>
<dbReference type="Gene3D" id="1.20.90.10">
    <property type="entry name" value="Phospholipase A2 domain"/>
    <property type="match status" value="1"/>
</dbReference>
<protein>
    <submittedName>
        <fullName evidence="2">Phospholipase A2</fullName>
        <ecNumber evidence="2">3.1.1.4</ecNumber>
    </submittedName>
</protein>
<dbReference type="SUPFAM" id="SSF48619">
    <property type="entry name" value="Phospholipase A2, PLA2"/>
    <property type="match status" value="1"/>
</dbReference>
<feature type="signal peptide" evidence="1">
    <location>
        <begin position="1"/>
        <end position="27"/>
    </location>
</feature>
<organism evidence="2 3">
    <name type="scientific">Streptomyces galilaeus</name>
    <dbReference type="NCBI Taxonomy" id="33899"/>
    <lineage>
        <taxon>Bacteria</taxon>
        <taxon>Bacillati</taxon>
        <taxon>Actinomycetota</taxon>
        <taxon>Actinomycetes</taxon>
        <taxon>Kitasatosporales</taxon>
        <taxon>Streptomycetaceae</taxon>
        <taxon>Streptomyces</taxon>
    </lineage>
</organism>
<dbReference type="EMBL" id="JBJVNE010000010">
    <property type="protein sequence ID" value="MFM9648641.1"/>
    <property type="molecule type" value="Genomic_DNA"/>
</dbReference>
<feature type="chain" id="PRO_5046875116" evidence="1">
    <location>
        <begin position="28"/>
        <end position="185"/>
    </location>
</feature>
<dbReference type="Proteomes" id="UP001631993">
    <property type="component" value="Unassembled WGS sequence"/>
</dbReference>
<accession>A0ABW9ILD5</accession>
<evidence type="ECO:0000256" key="1">
    <source>
        <dbReference type="SAM" id="SignalP"/>
    </source>
</evidence>
<dbReference type="InterPro" id="IPR015141">
    <property type="entry name" value="PLipase_A2_prok/fun"/>
</dbReference>
<dbReference type="Pfam" id="PF09056">
    <property type="entry name" value="Phospholip_A2_3"/>
    <property type="match status" value="1"/>
</dbReference>
<dbReference type="EC" id="3.1.1.4" evidence="2"/>
<comment type="caution">
    <text evidence="2">The sequence shown here is derived from an EMBL/GenBank/DDBJ whole genome shotgun (WGS) entry which is preliminary data.</text>
</comment>
<dbReference type="InterPro" id="IPR036444">
    <property type="entry name" value="PLipase_A2_dom_sf"/>
</dbReference>
<keyword evidence="3" id="KW-1185">Reference proteome</keyword>
<gene>
    <name evidence="2" type="ORF">ACKI1S_21075</name>
</gene>
<proteinExistence type="predicted"/>
<dbReference type="RefSeq" id="WP_167534886.1">
    <property type="nucleotide sequence ID" value="NZ_BMVS01000005.1"/>
</dbReference>
<evidence type="ECO:0000313" key="3">
    <source>
        <dbReference type="Proteomes" id="UP001631993"/>
    </source>
</evidence>
<evidence type="ECO:0000313" key="2">
    <source>
        <dbReference type="EMBL" id="MFM9648641.1"/>
    </source>
</evidence>
<keyword evidence="2" id="KW-0378">Hydrolase</keyword>
<dbReference type="GO" id="GO:0004623">
    <property type="term" value="F:phospholipase A2 activity"/>
    <property type="evidence" value="ECO:0007669"/>
    <property type="project" value="UniProtKB-EC"/>
</dbReference>
<keyword evidence="1" id="KW-0732">Signal</keyword>
<reference evidence="2 3" key="1">
    <citation type="submission" date="2024-12" db="EMBL/GenBank/DDBJ databases">
        <title>Forecasting of Potato common scab and diversities of Pathogenic streptomyces spp. in china.</title>
        <authorList>
            <person name="Handique U."/>
            <person name="Wu J."/>
        </authorList>
    </citation>
    <scope>NUCLEOTIDE SEQUENCE [LARGE SCALE GENOMIC DNA]</scope>
    <source>
        <strain evidence="2 3">ZRIMU1585</strain>
    </source>
</reference>
<sequence>MTKLRTALPGIAISGILLATAATPAIADSSAAGNSASPSATAAVTKAQKLSKLKSLTGDSNASSLRWSDALSLHLGNKQAIEKYRFNWSTNYCNSSPDTLPGGYDFRWGCYRHDFGYRNYKTLAGNYYFKRDHKLRIDKALLRDLNTACGYRPWADPYTPSQRKKLKEACLKTAKKYYQAVRATG</sequence>